<evidence type="ECO:0000259" key="1">
    <source>
        <dbReference type="Pfam" id="PF03275"/>
    </source>
</evidence>
<dbReference type="Proteomes" id="UP001430172">
    <property type="component" value="Unassembled WGS sequence"/>
</dbReference>
<proteinExistence type="predicted"/>
<dbReference type="RefSeq" id="WP_204129346.1">
    <property type="nucleotide sequence ID" value="NZ_JAFDVD010000001.1"/>
</dbReference>
<dbReference type="Gene3D" id="3.40.50.720">
    <property type="entry name" value="NAD(P)-binding Rossmann-like Domain"/>
    <property type="match status" value="3"/>
</dbReference>
<sequence>MTRADLVVVGSGLYGLTVAERAADRGLDVLVLERRDHIGGNAWSEVEPETGIEVHRYGAHLFHTSNARVWEYVNRFTAFTDYVHRVWTVHRGEVFPMPINLGTLNQFFRSAHGPDAARTLVAQQAAELVGEPRNLEEKAVSLIGRPLYEAFVRGYTAKQWQTDPTELPAEVITRLPVRFTYDNRYFSDTWEGLPVDGYAAWLTRMAEHPRIEVRLDTDVLDRGHDLHRDRLVGQVPLVVTAPVDRWFDDSHGRLGWRTLDFQQEVLPVGDHQGTAVLNEADESVPWTRVLEFRHFHPERTHYPSDRTVVVREHSRFAGPGDEPYYPVAAPADRERLAGYRELAALERGLGVHFGGRLGTYKYLDMHMAIASALTFVDNELDDLLAGRPVGAR</sequence>
<gene>
    <name evidence="2" type="ORF">JQN70_00460</name>
</gene>
<accession>A0ABS2CG47</accession>
<dbReference type="Pfam" id="PF03275">
    <property type="entry name" value="GLF"/>
    <property type="match status" value="1"/>
</dbReference>
<protein>
    <submittedName>
        <fullName evidence="2">NAD(P)-binding protein</fullName>
    </submittedName>
</protein>
<comment type="caution">
    <text evidence="2">The sequence shown here is derived from an EMBL/GenBank/DDBJ whole genome shotgun (WGS) entry which is preliminary data.</text>
</comment>
<organism evidence="2 3">
    <name type="scientific">Phycicoccus sonneratiae</name>
    <dbReference type="NCBI Taxonomy" id="2807628"/>
    <lineage>
        <taxon>Bacteria</taxon>
        <taxon>Bacillati</taxon>
        <taxon>Actinomycetota</taxon>
        <taxon>Actinomycetes</taxon>
        <taxon>Micrococcales</taxon>
        <taxon>Intrasporangiaceae</taxon>
        <taxon>Phycicoccus</taxon>
    </lineage>
</organism>
<dbReference type="PANTHER" id="PTHR21197:SF0">
    <property type="entry name" value="UDP-GALACTOPYRANOSE MUTASE"/>
    <property type="match status" value="1"/>
</dbReference>
<keyword evidence="3" id="KW-1185">Reference proteome</keyword>
<dbReference type="InterPro" id="IPR015899">
    <property type="entry name" value="UDP-GalPyranose_mutase_C"/>
</dbReference>
<dbReference type="EMBL" id="JAFDVD010000001">
    <property type="protein sequence ID" value="MBM6398852.1"/>
    <property type="molecule type" value="Genomic_DNA"/>
</dbReference>
<name>A0ABS2CG47_9MICO</name>
<reference evidence="2" key="1">
    <citation type="submission" date="2021-02" db="EMBL/GenBank/DDBJ databases">
        <title>Phycicoccus sp. MQZ13P-5T, whole genome shotgun sequence.</title>
        <authorList>
            <person name="Tuo L."/>
        </authorList>
    </citation>
    <scope>NUCLEOTIDE SEQUENCE</scope>
    <source>
        <strain evidence="2">MQZ13P-5</strain>
    </source>
</reference>
<evidence type="ECO:0000313" key="3">
    <source>
        <dbReference type="Proteomes" id="UP001430172"/>
    </source>
</evidence>
<dbReference type="SUPFAM" id="SSF51971">
    <property type="entry name" value="Nucleotide-binding domain"/>
    <property type="match status" value="1"/>
</dbReference>
<evidence type="ECO:0000313" key="2">
    <source>
        <dbReference type="EMBL" id="MBM6398852.1"/>
    </source>
</evidence>
<feature type="domain" description="UDP-galactopyranose mutase C-terminal" evidence="1">
    <location>
        <begin position="150"/>
        <end position="362"/>
    </location>
</feature>
<dbReference type="PANTHER" id="PTHR21197">
    <property type="entry name" value="UDP-GALACTOPYRANOSE MUTASE"/>
    <property type="match status" value="1"/>
</dbReference>
<dbReference type="SUPFAM" id="SSF54373">
    <property type="entry name" value="FAD-linked reductases, C-terminal domain"/>
    <property type="match status" value="1"/>
</dbReference>
<dbReference type="Pfam" id="PF13450">
    <property type="entry name" value="NAD_binding_8"/>
    <property type="match status" value="1"/>
</dbReference>